<organism evidence="1">
    <name type="scientific">Eucalyptus grandis</name>
    <name type="common">Flooded gum</name>
    <dbReference type="NCBI Taxonomy" id="71139"/>
    <lineage>
        <taxon>Eukaryota</taxon>
        <taxon>Viridiplantae</taxon>
        <taxon>Streptophyta</taxon>
        <taxon>Embryophyta</taxon>
        <taxon>Tracheophyta</taxon>
        <taxon>Spermatophyta</taxon>
        <taxon>Magnoliopsida</taxon>
        <taxon>eudicotyledons</taxon>
        <taxon>Gunneridae</taxon>
        <taxon>Pentapetalae</taxon>
        <taxon>rosids</taxon>
        <taxon>malvids</taxon>
        <taxon>Myrtales</taxon>
        <taxon>Myrtaceae</taxon>
        <taxon>Myrtoideae</taxon>
        <taxon>Eucalypteae</taxon>
        <taxon>Eucalyptus</taxon>
    </lineage>
</organism>
<accession>A0A059C5N4</accession>
<dbReference type="AlphaFoldDB" id="A0A059C5N4"/>
<reference evidence="1" key="1">
    <citation type="submission" date="2013-07" db="EMBL/GenBank/DDBJ databases">
        <title>The genome of Eucalyptus grandis.</title>
        <authorList>
            <person name="Schmutz J."/>
            <person name="Hayes R."/>
            <person name="Myburg A."/>
            <person name="Tuskan G."/>
            <person name="Grattapaglia D."/>
            <person name="Rokhsar D.S."/>
        </authorList>
    </citation>
    <scope>NUCLEOTIDE SEQUENCE</scope>
    <source>
        <tissue evidence="1">Leaf extractions</tissue>
    </source>
</reference>
<dbReference type="EMBL" id="KK198757">
    <property type="protein sequence ID" value="KCW73677.1"/>
    <property type="molecule type" value="Genomic_DNA"/>
</dbReference>
<name>A0A059C5N4_EUCGR</name>
<proteinExistence type="predicted"/>
<sequence length="67" mass="7665">MVIWCNSQSVTTNRITMKSHPSVINIRNHKPPVSFSCQLSCHNYKVELGRYKINNKSKFGNACLRAI</sequence>
<dbReference type="Gramene" id="KCW73677">
    <property type="protein sequence ID" value="KCW73677"/>
    <property type="gene ID" value="EUGRSUZ_E02273"/>
</dbReference>
<protein>
    <submittedName>
        <fullName evidence="1">Uncharacterized protein</fullName>
    </submittedName>
</protein>
<dbReference type="InParanoid" id="A0A059C5N4"/>
<gene>
    <name evidence="1" type="ORF">EUGRSUZ_E02273</name>
</gene>
<evidence type="ECO:0000313" key="1">
    <source>
        <dbReference type="EMBL" id="KCW73677.1"/>
    </source>
</evidence>